<feature type="coiled-coil region" evidence="1">
    <location>
        <begin position="118"/>
        <end position="145"/>
    </location>
</feature>
<dbReference type="Proteomes" id="UP000676776">
    <property type="component" value="Unassembled WGS sequence"/>
</dbReference>
<evidence type="ECO:0008006" key="5">
    <source>
        <dbReference type="Google" id="ProtNLM"/>
    </source>
</evidence>
<protein>
    <recommendedName>
        <fullName evidence="5">DUF4179 domain-containing protein</fullName>
    </recommendedName>
</protein>
<feature type="transmembrane region" description="Helical" evidence="2">
    <location>
        <begin position="55"/>
        <end position="72"/>
    </location>
</feature>
<evidence type="ECO:0000256" key="2">
    <source>
        <dbReference type="SAM" id="Phobius"/>
    </source>
</evidence>
<keyword evidence="2" id="KW-0472">Membrane</keyword>
<organism evidence="3 4">
    <name type="scientific">Winogradskyella pelagia</name>
    <dbReference type="NCBI Taxonomy" id="2819984"/>
    <lineage>
        <taxon>Bacteria</taxon>
        <taxon>Pseudomonadati</taxon>
        <taxon>Bacteroidota</taxon>
        <taxon>Flavobacteriia</taxon>
        <taxon>Flavobacteriales</taxon>
        <taxon>Flavobacteriaceae</taxon>
        <taxon>Winogradskyella</taxon>
    </lineage>
</organism>
<keyword evidence="2" id="KW-1133">Transmembrane helix</keyword>
<gene>
    <name evidence="3" type="ORF">J4050_06160</name>
</gene>
<evidence type="ECO:0000313" key="4">
    <source>
        <dbReference type="Proteomes" id="UP000676776"/>
    </source>
</evidence>
<keyword evidence="4" id="KW-1185">Reference proteome</keyword>
<keyword evidence="1" id="KW-0175">Coiled coil</keyword>
<reference evidence="3 4" key="1">
    <citation type="submission" date="2021-03" db="EMBL/GenBank/DDBJ databases">
        <title>Winogradskyella sp. nov., isolated from costal sediment.</title>
        <authorList>
            <person name="Gao C."/>
        </authorList>
    </citation>
    <scope>NUCLEOTIDE SEQUENCE [LARGE SCALE GENOMIC DNA]</scope>
    <source>
        <strain evidence="3 4">DF17</strain>
    </source>
</reference>
<sequence>MKKNETIEKLFENLKGEFDIASPQEGHKARFIQRLDEIEHKGGHANQQSTPWQKFLAIAASLILCSSIFMIIPKEPEVLDLANVSPQLSETQDFFTATIENELRKLNKEKSPFTEAIILDAMEEIKSLEQDYENLKISLSESGEDQRVIYAMISNFQSRIDILNTVLEEIETIKQLKTNTNVTKNTL</sequence>
<dbReference type="RefSeq" id="WP_208153384.1">
    <property type="nucleotide sequence ID" value="NZ_JAGEVF010000004.1"/>
</dbReference>
<dbReference type="EMBL" id="JAGEVF010000004">
    <property type="protein sequence ID" value="MBO3116321.1"/>
    <property type="molecule type" value="Genomic_DNA"/>
</dbReference>
<comment type="caution">
    <text evidence="3">The sequence shown here is derived from an EMBL/GenBank/DDBJ whole genome shotgun (WGS) entry which is preliminary data.</text>
</comment>
<name>A0ABS3T349_9FLAO</name>
<accession>A0ABS3T349</accession>
<proteinExistence type="predicted"/>
<evidence type="ECO:0000256" key="1">
    <source>
        <dbReference type="SAM" id="Coils"/>
    </source>
</evidence>
<evidence type="ECO:0000313" key="3">
    <source>
        <dbReference type="EMBL" id="MBO3116321.1"/>
    </source>
</evidence>
<keyword evidence="2" id="KW-0812">Transmembrane</keyword>